<gene>
    <name evidence="1" type="ORF">SAMN04489860_1660</name>
</gene>
<reference evidence="1 2" key="1">
    <citation type="submission" date="2016-10" db="EMBL/GenBank/DDBJ databases">
        <authorList>
            <person name="de Groot N.N."/>
        </authorList>
    </citation>
    <scope>NUCLEOTIDE SEQUENCE [LARGE SCALE GENOMIC DNA]</scope>
    <source>
        <strain evidence="1 2">DSM 22126</strain>
    </source>
</reference>
<protein>
    <submittedName>
        <fullName evidence="1">Uncharacterized protein</fullName>
    </submittedName>
</protein>
<evidence type="ECO:0000313" key="2">
    <source>
        <dbReference type="Proteomes" id="UP000185663"/>
    </source>
</evidence>
<name>A0A1H1SL38_9CELL</name>
<dbReference type="OrthoDB" id="3254844at2"/>
<dbReference type="EMBL" id="LT629776">
    <property type="protein sequence ID" value="SDS48652.1"/>
    <property type="molecule type" value="Genomic_DNA"/>
</dbReference>
<evidence type="ECO:0000313" key="1">
    <source>
        <dbReference type="EMBL" id="SDS48652.1"/>
    </source>
</evidence>
<dbReference type="Proteomes" id="UP000185663">
    <property type="component" value="Chromosome I"/>
</dbReference>
<dbReference type="AlphaFoldDB" id="A0A1H1SL38"/>
<proteinExistence type="predicted"/>
<keyword evidence="2" id="KW-1185">Reference proteome</keyword>
<accession>A0A1H1SL38</accession>
<dbReference type="RefSeq" id="WP_083372208.1">
    <property type="nucleotide sequence ID" value="NZ_LT629776.1"/>
</dbReference>
<sequence length="215" mass="22093">MATLRALLTPYSTEIGAVVLPRDVGGRVAFDELLRRGALTQVFGDAAVVAGTPLTPALRAEVLTTAAARATVLAGRSAAWVFVGGPAPAVLELICPPGAGRPRAVSTVHTRYVRLLAGETVTWGAAPVTSPLRTVLDVASGPHVPRRRGGGPPEPAAVAEAVETVVAVCEATGLSPHGAARALNLRYRWTGRAVAEDVLMQAALRLGPPLRSAPA</sequence>
<organism evidence="1 2">
    <name type="scientific">Paraoerskovia marina</name>
    <dbReference type="NCBI Taxonomy" id="545619"/>
    <lineage>
        <taxon>Bacteria</taxon>
        <taxon>Bacillati</taxon>
        <taxon>Actinomycetota</taxon>
        <taxon>Actinomycetes</taxon>
        <taxon>Micrococcales</taxon>
        <taxon>Cellulomonadaceae</taxon>
        <taxon>Paraoerskovia</taxon>
    </lineage>
</organism>
<dbReference type="STRING" id="545619.SAMN04489860_1660"/>